<protein>
    <submittedName>
        <fullName evidence="6">Glycosyltransferase family protein 64 C3</fullName>
    </submittedName>
</protein>
<evidence type="ECO:0000313" key="6">
    <source>
        <dbReference type="EMBL" id="RDY10486.1"/>
    </source>
</evidence>
<proteinExistence type="inferred from homology"/>
<evidence type="ECO:0000259" key="5">
    <source>
        <dbReference type="Pfam" id="PF09258"/>
    </source>
</evidence>
<dbReference type="EMBL" id="QJKJ01000834">
    <property type="protein sequence ID" value="RDY10486.1"/>
    <property type="molecule type" value="Genomic_DNA"/>
</dbReference>
<feature type="non-terminal residue" evidence="6">
    <location>
        <position position="1"/>
    </location>
</feature>
<dbReference type="GO" id="GO:0016020">
    <property type="term" value="C:membrane"/>
    <property type="evidence" value="ECO:0007669"/>
    <property type="project" value="InterPro"/>
</dbReference>
<dbReference type="InterPro" id="IPR015338">
    <property type="entry name" value="GT64_dom"/>
</dbReference>
<feature type="domain" description="Glycosyl transferase 64" evidence="5">
    <location>
        <begin position="40"/>
        <end position="296"/>
    </location>
</feature>
<dbReference type="PANTHER" id="PTHR48409:SF1">
    <property type="entry name" value="GLYCOSYLTRANSFERASE FAMILY PROTEIN 64 C3"/>
    <property type="match status" value="1"/>
</dbReference>
<sequence length="324" mass="36355">MTLAILLAAILFGVVSAAEPPECAAAWNENPQALRRDKVTVLMNGFWESRIPVLQSLAATYSLSPIVSSVLVLWGNPSTAPRVLHQLARNLSLLSSASAPISLLPQPSSSLNNRFLPRPNDIATEAVLICDDDVEVDAASVEFAFRVWAQSPRRLVGLFARAHDLDLDRREWVYTVRPERFSIVLTKFMFLRTRYLYRYTCGGGARMARVRGTVDAVRNCEDILMNFVVAEEVHAGPVLVGARRVRDYGDARNEEENMGLSSRKGEHRKRRGWCIREFHRVLGIMPLRFSYGKLVNSVGEQGLCRKGGNLCYKELGDDIHSKLW</sequence>
<feature type="chain" id="PRO_5016697345" evidence="4">
    <location>
        <begin position="18"/>
        <end position="324"/>
    </location>
</feature>
<dbReference type="InterPro" id="IPR029044">
    <property type="entry name" value="Nucleotide-diphossugar_trans"/>
</dbReference>
<keyword evidence="3" id="KW-1015">Disulfide bond</keyword>
<evidence type="ECO:0000313" key="7">
    <source>
        <dbReference type="Proteomes" id="UP000257109"/>
    </source>
</evidence>
<comment type="caution">
    <text evidence="6">The sequence shown here is derived from an EMBL/GenBank/DDBJ whole genome shotgun (WGS) entry which is preliminary data.</text>
</comment>
<comment type="similarity">
    <text evidence="1">Belongs to the glycosyltransferase 64 family.</text>
</comment>
<keyword evidence="4" id="KW-0732">Signal</keyword>
<dbReference type="PANTHER" id="PTHR48409">
    <property type="entry name" value="GLYCOSYLTRANSFERASE FAMILY PROTEIN 64 C3"/>
    <property type="match status" value="1"/>
</dbReference>
<evidence type="ECO:0000256" key="2">
    <source>
        <dbReference type="ARBA" id="ARBA00022679"/>
    </source>
</evidence>
<gene>
    <name evidence="6" type="ORF">CR513_04982</name>
</gene>
<keyword evidence="7" id="KW-1185">Reference proteome</keyword>
<reference evidence="6" key="1">
    <citation type="submission" date="2018-05" db="EMBL/GenBank/DDBJ databases">
        <title>Draft genome of Mucuna pruriens seed.</title>
        <authorList>
            <person name="Nnadi N.E."/>
            <person name="Vos R."/>
            <person name="Hasami M.H."/>
            <person name="Devisetty U.K."/>
            <person name="Aguiy J.C."/>
        </authorList>
    </citation>
    <scope>NUCLEOTIDE SEQUENCE [LARGE SCALE GENOMIC DNA]</scope>
    <source>
        <strain evidence="6">JCA_2017</strain>
    </source>
</reference>
<dbReference type="SUPFAM" id="SSF53448">
    <property type="entry name" value="Nucleotide-diphospho-sugar transferases"/>
    <property type="match status" value="1"/>
</dbReference>
<dbReference type="Pfam" id="PF09258">
    <property type="entry name" value="Glyco_transf_64"/>
    <property type="match status" value="1"/>
</dbReference>
<evidence type="ECO:0000256" key="3">
    <source>
        <dbReference type="ARBA" id="ARBA00023157"/>
    </source>
</evidence>
<evidence type="ECO:0000256" key="4">
    <source>
        <dbReference type="SAM" id="SignalP"/>
    </source>
</evidence>
<dbReference type="Gene3D" id="3.90.550.10">
    <property type="entry name" value="Spore Coat Polysaccharide Biosynthesis Protein SpsA, Chain A"/>
    <property type="match status" value="1"/>
</dbReference>
<dbReference type="InterPro" id="IPR053318">
    <property type="entry name" value="GT64"/>
</dbReference>
<dbReference type="AlphaFoldDB" id="A0A371I618"/>
<dbReference type="Proteomes" id="UP000257109">
    <property type="component" value="Unassembled WGS sequence"/>
</dbReference>
<organism evidence="6 7">
    <name type="scientific">Mucuna pruriens</name>
    <name type="common">Velvet bean</name>
    <name type="synonym">Dolichos pruriens</name>
    <dbReference type="NCBI Taxonomy" id="157652"/>
    <lineage>
        <taxon>Eukaryota</taxon>
        <taxon>Viridiplantae</taxon>
        <taxon>Streptophyta</taxon>
        <taxon>Embryophyta</taxon>
        <taxon>Tracheophyta</taxon>
        <taxon>Spermatophyta</taxon>
        <taxon>Magnoliopsida</taxon>
        <taxon>eudicotyledons</taxon>
        <taxon>Gunneridae</taxon>
        <taxon>Pentapetalae</taxon>
        <taxon>rosids</taxon>
        <taxon>fabids</taxon>
        <taxon>Fabales</taxon>
        <taxon>Fabaceae</taxon>
        <taxon>Papilionoideae</taxon>
        <taxon>50 kb inversion clade</taxon>
        <taxon>NPAAA clade</taxon>
        <taxon>indigoferoid/millettioid clade</taxon>
        <taxon>Phaseoleae</taxon>
        <taxon>Mucuna</taxon>
    </lineage>
</organism>
<dbReference type="GO" id="GO:0016757">
    <property type="term" value="F:glycosyltransferase activity"/>
    <property type="evidence" value="ECO:0007669"/>
    <property type="project" value="InterPro"/>
</dbReference>
<dbReference type="FunFam" id="3.90.550.10:FF:000221">
    <property type="entry name" value="Glycosyltransferase family protein 47"/>
    <property type="match status" value="1"/>
</dbReference>
<dbReference type="STRING" id="157652.A0A371I618"/>
<dbReference type="OrthoDB" id="5954868at2759"/>
<name>A0A371I618_MUCPR</name>
<feature type="signal peptide" evidence="4">
    <location>
        <begin position="1"/>
        <end position="17"/>
    </location>
</feature>
<keyword evidence="2" id="KW-0808">Transferase</keyword>
<evidence type="ECO:0000256" key="1">
    <source>
        <dbReference type="ARBA" id="ARBA00008700"/>
    </source>
</evidence>
<accession>A0A371I618</accession>